<sequence>MSSMENTNFVHEEDIIYEEDLNAAELNNMNISELEDDIEEIYFITKQMTVKTIIHSLTSIEYPPTSKEGVAIIYHVEGWNNVEEVFTDIQYSMGKPCGQHVSTCSYLGDVTVEKKDRTCQGVKLYEFANPELLEMNHDSINTDSDLQLKINKEMSDDNIENTTFVIYLAAFKTKCRYMQNGVQCTGKPILKCLKRKDNIANYFIGCSEWKFNEKFHRFINIKENVDLNLLRQLLDGLYEGESNEPTNDCFTVLHNSSKKTLCPHPHRAGNIIKQGAITQKTCGVKYFKIIPHDIKSCPYVILVSKGIHSHPPPPPSCVPLTIRSRLQELIHQANDNNVDATPTNIITGNLIKTYFGTDYLSEIHASLNNNDHLRYYVDKIQKEVHPHGQGLLGVVYNYSRNINNFCDYVKRLGKNKSFLYFFNIIISIF</sequence>
<dbReference type="Proteomes" id="UP000234323">
    <property type="component" value="Unassembled WGS sequence"/>
</dbReference>
<name>A0A2I1HSZ1_9GLOM</name>
<dbReference type="VEuPathDB" id="FungiDB:RhiirFUN_026624"/>
<dbReference type="EMBL" id="LLXI01006224">
    <property type="protein sequence ID" value="PKY62004.1"/>
    <property type="molecule type" value="Genomic_DNA"/>
</dbReference>
<organism evidence="1 2">
    <name type="scientific">Rhizophagus irregularis</name>
    <dbReference type="NCBI Taxonomy" id="588596"/>
    <lineage>
        <taxon>Eukaryota</taxon>
        <taxon>Fungi</taxon>
        <taxon>Fungi incertae sedis</taxon>
        <taxon>Mucoromycota</taxon>
        <taxon>Glomeromycotina</taxon>
        <taxon>Glomeromycetes</taxon>
        <taxon>Glomerales</taxon>
        <taxon>Glomeraceae</taxon>
        <taxon>Rhizophagus</taxon>
    </lineage>
</organism>
<evidence type="ECO:0000313" key="1">
    <source>
        <dbReference type="EMBL" id="PKY62004.1"/>
    </source>
</evidence>
<evidence type="ECO:0000313" key="2">
    <source>
        <dbReference type="Proteomes" id="UP000234323"/>
    </source>
</evidence>
<dbReference type="VEuPathDB" id="FungiDB:RhiirA1_475157"/>
<dbReference type="VEuPathDB" id="FungiDB:FUN_013410"/>
<dbReference type="AlphaFoldDB" id="A0A2I1HSZ1"/>
<protein>
    <submittedName>
        <fullName evidence="1">Uncharacterized protein</fullName>
    </submittedName>
</protein>
<keyword evidence="2" id="KW-1185">Reference proteome</keyword>
<accession>A0A2I1HSZ1</accession>
<comment type="caution">
    <text evidence="1">The sequence shown here is derived from an EMBL/GenBank/DDBJ whole genome shotgun (WGS) entry which is preliminary data.</text>
</comment>
<gene>
    <name evidence="1" type="ORF">RhiirA4_487758</name>
</gene>
<reference evidence="1 2" key="1">
    <citation type="submission" date="2015-10" db="EMBL/GenBank/DDBJ databases">
        <title>Genome analyses suggest a sexual origin of heterokaryosis in a supposedly ancient asexual fungus.</title>
        <authorList>
            <person name="Ropars J."/>
            <person name="Sedzielewska K."/>
            <person name="Noel J."/>
            <person name="Charron P."/>
            <person name="Farinelli L."/>
            <person name="Marton T."/>
            <person name="Kruger M."/>
            <person name="Pelin A."/>
            <person name="Brachmann A."/>
            <person name="Corradi N."/>
        </authorList>
    </citation>
    <scope>NUCLEOTIDE SEQUENCE [LARGE SCALE GENOMIC DNA]</scope>
    <source>
        <strain evidence="1 2">A4</strain>
    </source>
</reference>
<proteinExistence type="predicted"/>